<gene>
    <name evidence="3" type="ORF">CYJ57_06410</name>
</gene>
<feature type="domain" description="IstB-like ATP-binding" evidence="1">
    <location>
        <begin position="101"/>
        <end position="311"/>
    </location>
</feature>
<feature type="domain" description="Primosomal DnaI N-terminal" evidence="2">
    <location>
        <begin position="3"/>
        <end position="94"/>
    </location>
</feature>
<dbReference type="SUPFAM" id="SSF52540">
    <property type="entry name" value="P-loop containing nucleoside triphosphate hydrolases"/>
    <property type="match status" value="1"/>
</dbReference>
<dbReference type="Proteomes" id="UP000234384">
    <property type="component" value="Unassembled WGS sequence"/>
</dbReference>
<dbReference type="PANTHER" id="PTHR30050">
    <property type="entry name" value="CHROMOSOMAL REPLICATION INITIATOR PROTEIN DNAA"/>
    <property type="match status" value="1"/>
</dbReference>
<evidence type="ECO:0000313" key="4">
    <source>
        <dbReference type="Proteomes" id="UP000234384"/>
    </source>
</evidence>
<dbReference type="GO" id="GO:0006260">
    <property type="term" value="P:DNA replication"/>
    <property type="evidence" value="ECO:0007669"/>
    <property type="project" value="TreeGrafter"/>
</dbReference>
<dbReference type="Pfam" id="PF07319">
    <property type="entry name" value="DnaI_N"/>
    <property type="match status" value="1"/>
</dbReference>
<evidence type="ECO:0000259" key="1">
    <source>
        <dbReference type="Pfam" id="PF01695"/>
    </source>
</evidence>
<dbReference type="PANTHER" id="PTHR30050:SF8">
    <property type="entry name" value="PRIMOSOMAL PROTEIN DNAI"/>
    <property type="match status" value="1"/>
</dbReference>
<protein>
    <submittedName>
        <fullName evidence="3">Primosomal protein DnaI</fullName>
    </submittedName>
</protein>
<dbReference type="InterPro" id="IPR002611">
    <property type="entry name" value="IstB_ATP-bd"/>
</dbReference>
<reference evidence="3 4" key="1">
    <citation type="submission" date="2017-12" db="EMBL/GenBank/DDBJ databases">
        <title>Phylogenetic diversity of female urinary microbiome.</title>
        <authorList>
            <person name="Thomas-White K."/>
            <person name="Wolfe A.J."/>
        </authorList>
    </citation>
    <scope>NUCLEOTIDE SEQUENCE [LARGE SCALE GENOMIC DNA]</scope>
    <source>
        <strain evidence="3 4">UMB0898</strain>
    </source>
</reference>
<dbReference type="GO" id="GO:0005524">
    <property type="term" value="F:ATP binding"/>
    <property type="evidence" value="ECO:0007669"/>
    <property type="project" value="InterPro"/>
</dbReference>
<dbReference type="NCBIfam" id="NF006505">
    <property type="entry name" value="PRK08939.1"/>
    <property type="match status" value="1"/>
</dbReference>
<evidence type="ECO:0000259" key="2">
    <source>
        <dbReference type="Pfam" id="PF07319"/>
    </source>
</evidence>
<evidence type="ECO:0000313" key="3">
    <source>
        <dbReference type="EMBL" id="PKY87876.1"/>
    </source>
</evidence>
<dbReference type="AlphaFoldDB" id="A0A2I1JWW9"/>
<sequence length="313" mass="36175">MSMHSLSDYLKVERNPQQEAKFKQRKQKIYQDEDIKAFLSKHQSEITEEMIQKSLSKLDEFLKEKELHQAGLPGANPGFIPKLFLNEGYIDVNYEPSAAYLHAQKAARQQHNLKNLMVPQAARHARLSDIYHHTAVRQQVLSELVHFLEQVQSQGIQDIRGFYLTGTFGVGKTYMLSALANEMMAMDYQVFIVHFPTFVNDLKGSFADNTMTQQIDQLKQVDVLIIDDIGAQFNSAWSRDDILMPILEYRMREGKPTCFTSNFTMKELEEHLAHSKDGHEPVKARRILERINYLAKEMILSGENLRAKERERG</sequence>
<dbReference type="OrthoDB" id="61127at2"/>
<dbReference type="Gene3D" id="3.40.50.300">
    <property type="entry name" value="P-loop containing nucleotide triphosphate hydrolases"/>
    <property type="match status" value="1"/>
</dbReference>
<organism evidence="3 4">
    <name type="scientific">Falseniella ignava</name>
    <dbReference type="NCBI Taxonomy" id="137730"/>
    <lineage>
        <taxon>Bacteria</taxon>
        <taxon>Bacillati</taxon>
        <taxon>Bacillota</taxon>
        <taxon>Bacilli</taxon>
        <taxon>Lactobacillales</taxon>
        <taxon>Aerococcaceae</taxon>
        <taxon>Falseniella</taxon>
    </lineage>
</organism>
<dbReference type="EMBL" id="PKHE01000018">
    <property type="protein sequence ID" value="PKY87876.1"/>
    <property type="molecule type" value="Genomic_DNA"/>
</dbReference>
<dbReference type="InterPro" id="IPR009928">
    <property type="entry name" value="DnaI_N"/>
</dbReference>
<comment type="caution">
    <text evidence="3">The sequence shown here is derived from an EMBL/GenBank/DDBJ whole genome shotgun (WGS) entry which is preliminary data.</text>
</comment>
<accession>A0A2I1JWW9</accession>
<dbReference type="Pfam" id="PF01695">
    <property type="entry name" value="IstB_IS21"/>
    <property type="match status" value="1"/>
</dbReference>
<dbReference type="CDD" id="cd00009">
    <property type="entry name" value="AAA"/>
    <property type="match status" value="1"/>
</dbReference>
<name>A0A2I1JWW9_9LACT</name>
<proteinExistence type="predicted"/>
<dbReference type="InterPro" id="IPR027417">
    <property type="entry name" value="P-loop_NTPase"/>
</dbReference>